<dbReference type="Proteomes" id="UP001173174">
    <property type="component" value="Unassembled WGS sequence"/>
</dbReference>
<proteinExistence type="predicted"/>
<comment type="caution">
    <text evidence="2">The sequence shown here is derived from an EMBL/GenBank/DDBJ whole genome shotgun (WGS) entry which is preliminary data.</text>
</comment>
<reference evidence="1" key="3">
    <citation type="journal article" date="2023" name="Pathogens">
        <title>Prevalence of Enterococcus spp. and the Whole-Genome Characteristics of Enterococcus faecium and Enterococcus faecalis Strains Isolated from Free-Living Birds in Poland.</title>
        <authorList>
            <person name="Kwit R."/>
            <person name="Zajac M."/>
            <person name="Smialowska-Weglinska A."/>
            <person name="Skarzynska M."/>
            <person name="Bomba A."/>
            <person name="Lalak A."/>
            <person name="Skrzypiec E."/>
            <person name="Wojdat D."/>
            <person name="Koza W."/>
            <person name="Mikos-Wojewoda E."/>
            <person name="Pasim P."/>
            <person name="Skora M."/>
            <person name="Polak M."/>
            <person name="Wiacek J."/>
            <person name="Wasyl D."/>
        </authorList>
    </citation>
    <scope>NUCLEOTIDE SEQUENCE</scope>
    <source>
        <strain evidence="1">691B_2</strain>
    </source>
</reference>
<organism evidence="2 4">
    <name type="scientific">Enterococcus faecalis</name>
    <name type="common">Streptococcus faecalis</name>
    <dbReference type="NCBI Taxonomy" id="1351"/>
    <lineage>
        <taxon>Bacteria</taxon>
        <taxon>Bacillati</taxon>
        <taxon>Bacillota</taxon>
        <taxon>Bacilli</taxon>
        <taxon>Lactobacillales</taxon>
        <taxon>Enterococcaceae</taxon>
        <taxon>Enterococcus</taxon>
    </lineage>
</organism>
<evidence type="ECO:0000313" key="2">
    <source>
        <dbReference type="EMBL" id="PTN78885.1"/>
    </source>
</evidence>
<dbReference type="RefSeq" id="WP_002365222.1">
    <property type="nucleotide sequence ID" value="NZ_BLPO01000010.1"/>
</dbReference>
<gene>
    <name evidence="2" type="ORF">DAI13_14395</name>
    <name evidence="3" type="ORF">NCTC13379_01331</name>
    <name evidence="1" type="ORF">P0E79_12385</name>
</gene>
<protein>
    <submittedName>
        <fullName evidence="2">Uncharacterized protein</fullName>
    </submittedName>
</protein>
<sequence>MNRLEELIKNPTKFNLSNEAIDSLRELFVTFETNPFFPMSRYDYARRYLTQLYFAGFISSDLVQSILSEFKKSG</sequence>
<reference evidence="2 4" key="1">
    <citation type="submission" date="2018-04" db="EMBL/GenBank/DDBJ databases">
        <authorList>
            <person name="Van Tyne D."/>
        </authorList>
    </citation>
    <scope>NUCLEOTIDE SEQUENCE [LARGE SCALE GENOMIC DNA]</scope>
    <source>
        <strain evidence="2 4">B2535</strain>
    </source>
</reference>
<dbReference type="EMBL" id="JAREWH010000015">
    <property type="protein sequence ID" value="MDN3193285.1"/>
    <property type="molecule type" value="Genomic_DNA"/>
</dbReference>
<accession>A0A1L6P9W4</accession>
<dbReference type="EMBL" id="PZZH01000001">
    <property type="protein sequence ID" value="PTN78885.1"/>
    <property type="molecule type" value="Genomic_DNA"/>
</dbReference>
<evidence type="ECO:0000313" key="5">
    <source>
        <dbReference type="Proteomes" id="UP000254396"/>
    </source>
</evidence>
<name>A0A1L6P9W4_ENTFL</name>
<evidence type="ECO:0000313" key="3">
    <source>
        <dbReference type="EMBL" id="STP64826.1"/>
    </source>
</evidence>
<reference evidence="3 5" key="2">
    <citation type="submission" date="2018-06" db="EMBL/GenBank/DDBJ databases">
        <authorList>
            <consortium name="Pathogen Informatics"/>
            <person name="Doyle S."/>
        </authorList>
    </citation>
    <scope>NUCLEOTIDE SEQUENCE [LARGE SCALE GENOMIC DNA]</scope>
    <source>
        <strain evidence="3 5">NCTC13379</strain>
    </source>
</reference>
<dbReference type="EMBL" id="UGIX01000001">
    <property type="protein sequence ID" value="STP64826.1"/>
    <property type="molecule type" value="Genomic_DNA"/>
</dbReference>
<evidence type="ECO:0000313" key="1">
    <source>
        <dbReference type="EMBL" id="MDN3193285.1"/>
    </source>
</evidence>
<dbReference type="Proteomes" id="UP000244140">
    <property type="component" value="Unassembled WGS sequence"/>
</dbReference>
<dbReference type="AlphaFoldDB" id="A0A1L6P9W4"/>
<evidence type="ECO:0000313" key="4">
    <source>
        <dbReference type="Proteomes" id="UP000244140"/>
    </source>
</evidence>
<reference evidence="1" key="4">
    <citation type="submission" date="2023-03" db="EMBL/GenBank/DDBJ databases">
        <authorList>
            <person name="Zajac M."/>
            <person name="Kwit R."/>
            <person name="Wasyl D."/>
        </authorList>
    </citation>
    <scope>NUCLEOTIDE SEQUENCE</scope>
    <source>
        <strain evidence="1">691B_2</strain>
    </source>
</reference>
<dbReference type="Proteomes" id="UP000254396">
    <property type="component" value="Unassembled WGS sequence"/>
</dbReference>